<dbReference type="PANTHER" id="PTHR32309:SF13">
    <property type="entry name" value="FERRIC ENTEROBACTIN TRANSPORT PROTEIN FEPE"/>
    <property type="match status" value="1"/>
</dbReference>
<evidence type="ECO:0000256" key="4">
    <source>
        <dbReference type="ARBA" id="ARBA00022741"/>
    </source>
</evidence>
<dbReference type="RefSeq" id="WP_235120889.1">
    <property type="nucleotide sequence ID" value="NZ_CP090978.1"/>
</dbReference>
<evidence type="ECO:0000259" key="9">
    <source>
        <dbReference type="Pfam" id="PF13614"/>
    </source>
</evidence>
<protein>
    <recommendedName>
        <fullName evidence="2">non-specific protein-tyrosine kinase</fullName>
        <ecNumber evidence="2">2.7.10.2</ecNumber>
    </recommendedName>
</protein>
<evidence type="ECO:0000256" key="1">
    <source>
        <dbReference type="ARBA" id="ARBA00007316"/>
    </source>
</evidence>
<accession>A0ABY3SMH2</accession>
<proteinExistence type="inferred from homology"/>
<name>A0ABY3SMH2_9BACL</name>
<keyword evidence="11" id="KW-1185">Reference proteome</keyword>
<dbReference type="NCBIfam" id="TIGR01007">
    <property type="entry name" value="eps_fam"/>
    <property type="match status" value="1"/>
</dbReference>
<keyword evidence="5 10" id="KW-0418">Kinase</keyword>
<evidence type="ECO:0000313" key="11">
    <source>
        <dbReference type="Proteomes" id="UP001649230"/>
    </source>
</evidence>
<keyword evidence="3" id="KW-0808">Transferase</keyword>
<dbReference type="Proteomes" id="UP001649230">
    <property type="component" value="Chromosome"/>
</dbReference>
<dbReference type="Pfam" id="PF13614">
    <property type="entry name" value="AAA_31"/>
    <property type="match status" value="1"/>
</dbReference>
<evidence type="ECO:0000256" key="7">
    <source>
        <dbReference type="ARBA" id="ARBA00023137"/>
    </source>
</evidence>
<evidence type="ECO:0000256" key="3">
    <source>
        <dbReference type="ARBA" id="ARBA00022679"/>
    </source>
</evidence>
<dbReference type="InterPro" id="IPR027417">
    <property type="entry name" value="P-loop_NTPase"/>
</dbReference>
<dbReference type="SUPFAM" id="SSF52540">
    <property type="entry name" value="P-loop containing nucleoside triphosphate hydrolases"/>
    <property type="match status" value="1"/>
</dbReference>
<dbReference type="Gene3D" id="3.40.50.300">
    <property type="entry name" value="P-loop containing nucleotide triphosphate hydrolases"/>
    <property type="match status" value="1"/>
</dbReference>
<sequence length="226" mass="24996">MSVLTNKSKQHNLILQMNPSSHISEEYRTLRTNLTFSSVDTELKKILVTSSIPGEGKTTTLANLAVSYAQENRKVLMIDADLRNPSLHQFFLKSNRIGLTSLLANKNSAPDIILDTDIPNLSIIPSGPVPPNPSELLSSMRMQALLEKLVDEFDVILIDSPPALAVTDPQILSTMCDGVLFVVNHGKVKRQFAKKAIAKIEQVKAKILGVVINNKPNKKSETFYYN</sequence>
<keyword evidence="4" id="KW-0547">Nucleotide-binding</keyword>
<dbReference type="GO" id="GO:0016301">
    <property type="term" value="F:kinase activity"/>
    <property type="evidence" value="ECO:0007669"/>
    <property type="project" value="UniProtKB-KW"/>
</dbReference>
<organism evidence="10 11">
    <name type="scientific">Paenibacillus hexagrammi</name>
    <dbReference type="NCBI Taxonomy" id="2908839"/>
    <lineage>
        <taxon>Bacteria</taxon>
        <taxon>Bacillati</taxon>
        <taxon>Bacillota</taxon>
        <taxon>Bacilli</taxon>
        <taxon>Bacillales</taxon>
        <taxon>Paenibacillaceae</taxon>
        <taxon>Paenibacillus</taxon>
    </lineage>
</organism>
<reference evidence="10 11" key="1">
    <citation type="journal article" date="2024" name="Int. J. Syst. Evol. Microbiol.">
        <title>Paenibacillus hexagrammi sp. nov., a novel bacterium isolated from the gut content of Hexagrammos agrammus.</title>
        <authorList>
            <person name="Jung H.K."/>
            <person name="Kim D.G."/>
            <person name="Zin H."/>
            <person name="Park J."/>
            <person name="Jung H."/>
            <person name="Kim Y.O."/>
            <person name="Kong H.J."/>
            <person name="Kim J.W."/>
            <person name="Kim Y.S."/>
        </authorList>
    </citation>
    <scope>NUCLEOTIDE SEQUENCE [LARGE SCALE GENOMIC DNA]</scope>
    <source>
        <strain evidence="10 11">YPD9-1</strain>
    </source>
</reference>
<evidence type="ECO:0000256" key="6">
    <source>
        <dbReference type="ARBA" id="ARBA00022840"/>
    </source>
</evidence>
<keyword evidence="7" id="KW-0829">Tyrosine-protein kinase</keyword>
<dbReference type="CDD" id="cd05387">
    <property type="entry name" value="BY-kinase"/>
    <property type="match status" value="1"/>
</dbReference>
<keyword evidence="6" id="KW-0067">ATP-binding</keyword>
<dbReference type="InterPro" id="IPR025669">
    <property type="entry name" value="AAA_dom"/>
</dbReference>
<dbReference type="EC" id="2.7.10.2" evidence="2"/>
<comment type="catalytic activity">
    <reaction evidence="8">
        <text>L-tyrosyl-[protein] + ATP = O-phospho-L-tyrosyl-[protein] + ADP + H(+)</text>
        <dbReference type="Rhea" id="RHEA:10596"/>
        <dbReference type="Rhea" id="RHEA-COMP:10136"/>
        <dbReference type="Rhea" id="RHEA-COMP:20101"/>
        <dbReference type="ChEBI" id="CHEBI:15378"/>
        <dbReference type="ChEBI" id="CHEBI:30616"/>
        <dbReference type="ChEBI" id="CHEBI:46858"/>
        <dbReference type="ChEBI" id="CHEBI:61978"/>
        <dbReference type="ChEBI" id="CHEBI:456216"/>
        <dbReference type="EC" id="2.7.10.2"/>
    </reaction>
</comment>
<comment type="similarity">
    <text evidence="1">Belongs to the CpsD/CapB family.</text>
</comment>
<dbReference type="EMBL" id="CP090978">
    <property type="protein sequence ID" value="UJF34315.1"/>
    <property type="molecule type" value="Genomic_DNA"/>
</dbReference>
<gene>
    <name evidence="10" type="ORF">L0M14_03640</name>
</gene>
<dbReference type="InterPro" id="IPR005702">
    <property type="entry name" value="Wzc-like_C"/>
</dbReference>
<evidence type="ECO:0000313" key="10">
    <source>
        <dbReference type="EMBL" id="UJF34315.1"/>
    </source>
</evidence>
<evidence type="ECO:0000256" key="2">
    <source>
        <dbReference type="ARBA" id="ARBA00011903"/>
    </source>
</evidence>
<dbReference type="PANTHER" id="PTHR32309">
    <property type="entry name" value="TYROSINE-PROTEIN KINASE"/>
    <property type="match status" value="1"/>
</dbReference>
<evidence type="ECO:0000256" key="8">
    <source>
        <dbReference type="ARBA" id="ARBA00051245"/>
    </source>
</evidence>
<dbReference type="InterPro" id="IPR050445">
    <property type="entry name" value="Bact_polysacc_biosynth/exp"/>
</dbReference>
<feature type="domain" description="AAA" evidence="9">
    <location>
        <begin position="45"/>
        <end position="206"/>
    </location>
</feature>
<evidence type="ECO:0000256" key="5">
    <source>
        <dbReference type="ARBA" id="ARBA00022777"/>
    </source>
</evidence>